<evidence type="ECO:0000313" key="6">
    <source>
        <dbReference type="Proteomes" id="UP001419910"/>
    </source>
</evidence>
<dbReference type="RefSeq" id="WP_343888637.1">
    <property type="nucleotide sequence ID" value="NZ_BAAAEH010000010.1"/>
</dbReference>
<keyword evidence="2" id="KW-0902">Two-component regulatory system</keyword>
<dbReference type="Gene3D" id="3.40.50.2300">
    <property type="match status" value="1"/>
</dbReference>
<dbReference type="Pfam" id="PF00072">
    <property type="entry name" value="Response_reg"/>
    <property type="match status" value="1"/>
</dbReference>
<name>A0ABU9Y2X2_9SPHN</name>
<reference evidence="5 6" key="1">
    <citation type="submission" date="2024-05" db="EMBL/GenBank/DDBJ databases">
        <authorList>
            <person name="Liu Q."/>
            <person name="Xin Y.-H."/>
        </authorList>
    </citation>
    <scope>NUCLEOTIDE SEQUENCE [LARGE SCALE GENOMIC DNA]</scope>
    <source>
        <strain evidence="5 6">CGMCC 1.10181</strain>
    </source>
</reference>
<comment type="caution">
    <text evidence="5">The sequence shown here is derived from an EMBL/GenBank/DDBJ whole genome shotgun (WGS) entry which is preliminary data.</text>
</comment>
<dbReference type="PANTHER" id="PTHR44591">
    <property type="entry name" value="STRESS RESPONSE REGULATOR PROTEIN 1"/>
    <property type="match status" value="1"/>
</dbReference>
<dbReference type="SMART" id="SM00448">
    <property type="entry name" value="REC"/>
    <property type="match status" value="1"/>
</dbReference>
<feature type="domain" description="Response regulatory" evidence="4">
    <location>
        <begin position="19"/>
        <end position="135"/>
    </location>
</feature>
<organism evidence="5 6">
    <name type="scientific">Sphingomonas oligophenolica</name>
    <dbReference type="NCBI Taxonomy" id="301154"/>
    <lineage>
        <taxon>Bacteria</taxon>
        <taxon>Pseudomonadati</taxon>
        <taxon>Pseudomonadota</taxon>
        <taxon>Alphaproteobacteria</taxon>
        <taxon>Sphingomonadales</taxon>
        <taxon>Sphingomonadaceae</taxon>
        <taxon>Sphingomonas</taxon>
    </lineage>
</organism>
<sequence>MELFGTMQPASSRRSAVRTILAVDDSRTNLNVLGRRLAHLGYLTVLSDNGAEALDLIAARGFDLVLLDMVMPHMSGIHVLKEIRGSRETVDLPVIMVTGRGDPAAAVEALAAGADDHVAKPYAFEVLAARIERALSRARRIAELKRSNATLDARIAARAMELGETKTALAATRADRQRLIISIQALNEQVDRLSAGTSAAG</sequence>
<dbReference type="PANTHER" id="PTHR44591:SF14">
    <property type="entry name" value="PROTEIN PILG"/>
    <property type="match status" value="1"/>
</dbReference>
<dbReference type="SUPFAM" id="SSF52172">
    <property type="entry name" value="CheY-like"/>
    <property type="match status" value="1"/>
</dbReference>
<keyword evidence="6" id="KW-1185">Reference proteome</keyword>
<feature type="modified residue" description="4-aspartylphosphate" evidence="3">
    <location>
        <position position="68"/>
    </location>
</feature>
<keyword evidence="1 3" id="KW-0597">Phosphoprotein</keyword>
<proteinExistence type="predicted"/>
<dbReference type="InterPro" id="IPR001789">
    <property type="entry name" value="Sig_transdc_resp-reg_receiver"/>
</dbReference>
<dbReference type="InterPro" id="IPR050595">
    <property type="entry name" value="Bact_response_regulator"/>
</dbReference>
<accession>A0ABU9Y2X2</accession>
<evidence type="ECO:0000313" key="5">
    <source>
        <dbReference type="EMBL" id="MEN2790136.1"/>
    </source>
</evidence>
<dbReference type="EMBL" id="JBDIME010000007">
    <property type="protein sequence ID" value="MEN2790136.1"/>
    <property type="molecule type" value="Genomic_DNA"/>
</dbReference>
<dbReference type="PROSITE" id="PS50110">
    <property type="entry name" value="RESPONSE_REGULATORY"/>
    <property type="match status" value="1"/>
</dbReference>
<protein>
    <submittedName>
        <fullName evidence="5">Response regulator</fullName>
    </submittedName>
</protein>
<evidence type="ECO:0000259" key="4">
    <source>
        <dbReference type="PROSITE" id="PS50110"/>
    </source>
</evidence>
<dbReference type="Proteomes" id="UP001419910">
    <property type="component" value="Unassembled WGS sequence"/>
</dbReference>
<evidence type="ECO:0000256" key="3">
    <source>
        <dbReference type="PROSITE-ProRule" id="PRU00169"/>
    </source>
</evidence>
<gene>
    <name evidence="5" type="ORF">ABC974_10905</name>
</gene>
<evidence type="ECO:0000256" key="2">
    <source>
        <dbReference type="ARBA" id="ARBA00023012"/>
    </source>
</evidence>
<evidence type="ECO:0000256" key="1">
    <source>
        <dbReference type="ARBA" id="ARBA00022553"/>
    </source>
</evidence>
<dbReference type="InterPro" id="IPR011006">
    <property type="entry name" value="CheY-like_superfamily"/>
</dbReference>